<gene>
    <name evidence="1" type="ORF">KCJAJFAP_00067</name>
</gene>
<protein>
    <submittedName>
        <fullName evidence="1">Uncharacterized protein</fullName>
    </submittedName>
</protein>
<dbReference type="EMBL" id="CABWIE010000019">
    <property type="protein sequence ID" value="VWL94678.1"/>
    <property type="molecule type" value="Genomic_DNA"/>
</dbReference>
<evidence type="ECO:0000313" key="1">
    <source>
        <dbReference type="EMBL" id="VWL94678.1"/>
    </source>
</evidence>
<reference evidence="1 2" key="1">
    <citation type="submission" date="2019-10" db="EMBL/GenBank/DDBJ databases">
        <authorList>
            <person name="Wolf R A."/>
        </authorList>
    </citation>
    <scope>NUCLEOTIDE SEQUENCE [LARGE SCALE GENOMIC DNA]</scope>
    <source>
        <strain evidence="1">Collinsella_aerofaciens_MC2</strain>
    </source>
</reference>
<evidence type="ECO:0000313" key="2">
    <source>
        <dbReference type="Proteomes" id="UP000361836"/>
    </source>
</evidence>
<dbReference type="AlphaFoldDB" id="A0A5K1IZ79"/>
<proteinExistence type="predicted"/>
<dbReference type="Proteomes" id="UP000361836">
    <property type="component" value="Unassembled WGS sequence"/>
</dbReference>
<name>A0A5K1IZ79_9ACTN</name>
<keyword evidence="2" id="KW-1185">Reference proteome</keyword>
<sequence>MPAAALANKKPAGSSNQSASGLFRALENLGIAWRYTRVASLGLMVMLWKRFSMYSLSKYLP</sequence>
<accession>A0A5K1IZ79</accession>
<organism evidence="1 2">
    <name type="scientific">Collinsella aerofaciens</name>
    <dbReference type="NCBI Taxonomy" id="74426"/>
    <lineage>
        <taxon>Bacteria</taxon>
        <taxon>Bacillati</taxon>
        <taxon>Actinomycetota</taxon>
        <taxon>Coriobacteriia</taxon>
        <taxon>Coriobacteriales</taxon>
        <taxon>Coriobacteriaceae</taxon>
        <taxon>Collinsella</taxon>
    </lineage>
</organism>